<dbReference type="InterPro" id="IPR000873">
    <property type="entry name" value="AMP-dep_synth/lig_dom"/>
</dbReference>
<dbReference type="InterPro" id="IPR045851">
    <property type="entry name" value="AMP-bd_C_sf"/>
</dbReference>
<dbReference type="PANTHER" id="PTHR24096:SF149">
    <property type="entry name" value="AMP-BINDING DOMAIN-CONTAINING PROTEIN-RELATED"/>
    <property type="match status" value="1"/>
</dbReference>
<evidence type="ECO:0000256" key="3">
    <source>
        <dbReference type="SAM" id="Phobius"/>
    </source>
</evidence>
<evidence type="ECO:0000313" key="5">
    <source>
        <dbReference type="EMBL" id="PYI28862.1"/>
    </source>
</evidence>
<reference evidence="5 6" key="1">
    <citation type="submission" date="2018-02" db="EMBL/GenBank/DDBJ databases">
        <title>The genomes of Aspergillus section Nigri reveals drivers in fungal speciation.</title>
        <authorList>
            <consortium name="DOE Joint Genome Institute"/>
            <person name="Vesth T.C."/>
            <person name="Nybo J."/>
            <person name="Theobald S."/>
            <person name="Brandl J."/>
            <person name="Frisvad J.C."/>
            <person name="Nielsen K.F."/>
            <person name="Lyhne E.K."/>
            <person name="Kogle M.E."/>
            <person name="Kuo A."/>
            <person name="Riley R."/>
            <person name="Clum A."/>
            <person name="Nolan M."/>
            <person name="Lipzen A."/>
            <person name="Salamov A."/>
            <person name="Henrissat B."/>
            <person name="Wiebenga A."/>
            <person name="De vries R.P."/>
            <person name="Grigoriev I.V."/>
            <person name="Mortensen U.H."/>
            <person name="Andersen M.R."/>
            <person name="Baker S.E."/>
        </authorList>
    </citation>
    <scope>NUCLEOTIDE SEQUENCE [LARGE SCALE GENOMIC DNA]</scope>
    <source>
        <strain evidence="5 6">CBS 114.80</strain>
    </source>
</reference>
<name>A0A2V5I1E5_9EURO</name>
<accession>A0A2V5I1E5</accession>
<dbReference type="Gene3D" id="3.30.300.30">
    <property type="match status" value="1"/>
</dbReference>
<evidence type="ECO:0000256" key="1">
    <source>
        <dbReference type="ARBA" id="ARBA00006432"/>
    </source>
</evidence>
<sequence length="564" mass="61561">MSTTITSRFNVPVPSTDLLTYIFDSPWDERTPSWTDDQPLVVSAGDDDAPSCSFDKLKLLVKCFACGLSQRARPGARVVIYGTLSTNLPTVLLGAIGAEASCNICPAHPLAEAVERLRTVGADFVFFAPEHLGLMVAAAAEAGLLASQLFIVDDIDVSLTETAQADGAVSHWSVLLDRQNGPSYLWRKLSPEEARTTTALLTHTSGTTGLPKLAERTHYGLVGNIAQLLYRYHLKPRGGGPHRETWLCTFLYVGIGFILYGLLLPLKARYRTIVLPRFTPEAFMAAARKYQATALHVPKHHLQTLLLHARGADFTTVTSLRTGGAMIPYRMCEEWMELHGSPCEVVCGMTEGGIRFASDPRVIETDGTIGELLPNLEAKVVDLKEGRVLGRGEPGEICIRNPFIMKGYLGKVAETAAVFTEDGFIKTGDIGMVNESGRWYILGRIKDMFKHGGNHVMAAEIELAILNHPDVLEVVVVPVKLESDDDEPVPRGYLVRKTGSSLTVQEFLHWMLTSLSARLQLLAGVEFLDALPVSSGGKIDRNALREKAAQDAQTEGLSQPCLLN</sequence>
<dbReference type="GO" id="GO:0016405">
    <property type="term" value="F:CoA-ligase activity"/>
    <property type="evidence" value="ECO:0007669"/>
    <property type="project" value="TreeGrafter"/>
</dbReference>
<dbReference type="PROSITE" id="PS00455">
    <property type="entry name" value="AMP_BINDING"/>
    <property type="match status" value="1"/>
</dbReference>
<keyword evidence="6" id="KW-1185">Reference proteome</keyword>
<keyword evidence="3" id="KW-0812">Transmembrane</keyword>
<dbReference type="InterPro" id="IPR042099">
    <property type="entry name" value="ANL_N_sf"/>
</dbReference>
<protein>
    <submittedName>
        <fullName evidence="5">AMP-binding enzyme</fullName>
    </submittedName>
</protein>
<keyword evidence="3" id="KW-1133">Transmembrane helix</keyword>
<feature type="transmembrane region" description="Helical" evidence="3">
    <location>
        <begin position="245"/>
        <end position="266"/>
    </location>
</feature>
<dbReference type="AlphaFoldDB" id="A0A2V5I1E5"/>
<keyword evidence="3" id="KW-0472">Membrane</keyword>
<dbReference type="Pfam" id="PF00501">
    <property type="entry name" value="AMP-binding"/>
    <property type="match status" value="1"/>
</dbReference>
<gene>
    <name evidence="5" type="ORF">BP00DRAFT_417725</name>
</gene>
<dbReference type="Gene3D" id="3.40.50.12780">
    <property type="entry name" value="N-terminal domain of ligase-like"/>
    <property type="match status" value="1"/>
</dbReference>
<evidence type="ECO:0000313" key="6">
    <source>
        <dbReference type="Proteomes" id="UP000248817"/>
    </source>
</evidence>
<evidence type="ECO:0000256" key="2">
    <source>
        <dbReference type="ARBA" id="ARBA00022598"/>
    </source>
</evidence>
<organism evidence="5 6">
    <name type="scientific">Aspergillus indologenus CBS 114.80</name>
    <dbReference type="NCBI Taxonomy" id="1450541"/>
    <lineage>
        <taxon>Eukaryota</taxon>
        <taxon>Fungi</taxon>
        <taxon>Dikarya</taxon>
        <taxon>Ascomycota</taxon>
        <taxon>Pezizomycotina</taxon>
        <taxon>Eurotiomycetes</taxon>
        <taxon>Eurotiomycetidae</taxon>
        <taxon>Eurotiales</taxon>
        <taxon>Aspergillaceae</taxon>
        <taxon>Aspergillus</taxon>
        <taxon>Aspergillus subgen. Circumdati</taxon>
    </lineage>
</organism>
<dbReference type="Proteomes" id="UP000248817">
    <property type="component" value="Unassembled WGS sequence"/>
</dbReference>
<dbReference type="PANTHER" id="PTHR24096">
    <property type="entry name" value="LONG-CHAIN-FATTY-ACID--COA LIGASE"/>
    <property type="match status" value="1"/>
</dbReference>
<evidence type="ECO:0000259" key="4">
    <source>
        <dbReference type="Pfam" id="PF00501"/>
    </source>
</evidence>
<feature type="domain" description="AMP-dependent synthetase/ligase" evidence="4">
    <location>
        <begin position="38"/>
        <end position="409"/>
    </location>
</feature>
<keyword evidence="2" id="KW-0436">Ligase</keyword>
<proteinExistence type="inferred from homology"/>
<comment type="similarity">
    <text evidence="1">Belongs to the ATP-dependent AMP-binding enzyme family.</text>
</comment>
<dbReference type="EMBL" id="KZ825540">
    <property type="protein sequence ID" value="PYI28862.1"/>
    <property type="molecule type" value="Genomic_DNA"/>
</dbReference>
<dbReference type="InterPro" id="IPR020845">
    <property type="entry name" value="AMP-binding_CS"/>
</dbReference>
<dbReference type="SUPFAM" id="SSF56801">
    <property type="entry name" value="Acetyl-CoA synthetase-like"/>
    <property type="match status" value="1"/>
</dbReference>